<keyword evidence="4" id="KW-0964">Secreted</keyword>
<dbReference type="PANTHER" id="PTHR12113">
    <property type="entry name" value="DICKKOPF3-LIKE 3"/>
    <property type="match status" value="1"/>
</dbReference>
<feature type="compositionally biased region" description="Polar residues" evidence="8">
    <location>
        <begin position="73"/>
        <end position="99"/>
    </location>
</feature>
<evidence type="ECO:0000256" key="3">
    <source>
        <dbReference type="ARBA" id="ARBA00022473"/>
    </source>
</evidence>
<comment type="subcellular location">
    <subcellularLocation>
        <location evidence="1">Secreted</location>
    </subcellularLocation>
</comment>
<feature type="region of interest" description="Disordered" evidence="8">
    <location>
        <begin position="51"/>
        <end position="100"/>
    </location>
</feature>
<dbReference type="WBParaSite" id="TMUE_2000009071.1">
    <property type="protein sequence ID" value="TMUE_2000009071.1"/>
    <property type="gene ID" value="WBGene00293950"/>
</dbReference>
<dbReference type="Proteomes" id="UP000046395">
    <property type="component" value="Unassembled WGS sequence"/>
</dbReference>
<dbReference type="InterPro" id="IPR006796">
    <property type="entry name" value="Dickkopf_N"/>
</dbReference>
<evidence type="ECO:0000256" key="7">
    <source>
        <dbReference type="ARBA" id="ARBA00023157"/>
    </source>
</evidence>
<keyword evidence="6 9" id="KW-0732">Signal</keyword>
<protein>
    <submittedName>
        <fullName evidence="12">Dickkopf_N domain-containing protein</fullName>
    </submittedName>
</protein>
<evidence type="ECO:0000256" key="9">
    <source>
        <dbReference type="SAM" id="SignalP"/>
    </source>
</evidence>
<proteinExistence type="inferred from homology"/>
<keyword evidence="3" id="KW-0217">Developmental protein</keyword>
<dbReference type="Pfam" id="PF04706">
    <property type="entry name" value="Dickkopf_N"/>
    <property type="match status" value="1"/>
</dbReference>
<evidence type="ECO:0000313" key="11">
    <source>
        <dbReference type="Proteomes" id="UP000046395"/>
    </source>
</evidence>
<name>A0A5S6QNZ4_TRIMR</name>
<keyword evidence="5" id="KW-0879">Wnt signaling pathway</keyword>
<dbReference type="GO" id="GO:0090090">
    <property type="term" value="P:negative regulation of canonical Wnt signaling pathway"/>
    <property type="evidence" value="ECO:0007669"/>
    <property type="project" value="TreeGrafter"/>
</dbReference>
<feature type="compositionally biased region" description="Basic and acidic residues" evidence="8">
    <location>
        <begin position="59"/>
        <end position="71"/>
    </location>
</feature>
<evidence type="ECO:0000256" key="4">
    <source>
        <dbReference type="ARBA" id="ARBA00022525"/>
    </source>
</evidence>
<feature type="chain" id="PRO_5024422627" evidence="9">
    <location>
        <begin position="28"/>
        <end position="244"/>
    </location>
</feature>
<dbReference type="AlphaFoldDB" id="A0A5S6QNZ4"/>
<comment type="similarity">
    <text evidence="2">Belongs to the dickkopf family.</text>
</comment>
<dbReference type="GO" id="GO:0005615">
    <property type="term" value="C:extracellular space"/>
    <property type="evidence" value="ECO:0007669"/>
    <property type="project" value="TreeGrafter"/>
</dbReference>
<evidence type="ECO:0000259" key="10">
    <source>
        <dbReference type="Pfam" id="PF04706"/>
    </source>
</evidence>
<dbReference type="GO" id="GO:0048019">
    <property type="term" value="F:receptor antagonist activity"/>
    <property type="evidence" value="ECO:0007669"/>
    <property type="project" value="TreeGrafter"/>
</dbReference>
<evidence type="ECO:0000313" key="12">
    <source>
        <dbReference type="WBParaSite" id="TMUE_2000009071.1"/>
    </source>
</evidence>
<dbReference type="GO" id="GO:0016055">
    <property type="term" value="P:Wnt signaling pathway"/>
    <property type="evidence" value="ECO:0007669"/>
    <property type="project" value="UniProtKB-KW"/>
</dbReference>
<dbReference type="STRING" id="70415.A0A5S6QNZ4"/>
<evidence type="ECO:0000256" key="2">
    <source>
        <dbReference type="ARBA" id="ARBA00010842"/>
    </source>
</evidence>
<keyword evidence="11" id="KW-1185">Reference proteome</keyword>
<dbReference type="Gene3D" id="2.10.80.10">
    <property type="entry name" value="Lipase, subunit A"/>
    <property type="match status" value="1"/>
</dbReference>
<evidence type="ECO:0000256" key="6">
    <source>
        <dbReference type="ARBA" id="ARBA00022729"/>
    </source>
</evidence>
<evidence type="ECO:0000256" key="8">
    <source>
        <dbReference type="SAM" id="MobiDB-lite"/>
    </source>
</evidence>
<accession>A0A5S6QNZ4</accession>
<dbReference type="InterPro" id="IPR039863">
    <property type="entry name" value="DKK1-4"/>
</dbReference>
<feature type="signal peptide" evidence="9">
    <location>
        <begin position="1"/>
        <end position="27"/>
    </location>
</feature>
<feature type="domain" description="Dickkopf N-terminal cysteine-rich" evidence="10">
    <location>
        <begin position="100"/>
        <end position="147"/>
    </location>
</feature>
<reference evidence="12" key="1">
    <citation type="submission" date="2019-12" db="UniProtKB">
        <authorList>
            <consortium name="WormBaseParasite"/>
        </authorList>
    </citation>
    <scope>IDENTIFICATION</scope>
</reference>
<evidence type="ECO:0000256" key="5">
    <source>
        <dbReference type="ARBA" id="ARBA00022687"/>
    </source>
</evidence>
<dbReference type="GO" id="GO:0039706">
    <property type="term" value="F:co-receptor binding"/>
    <property type="evidence" value="ECO:0007669"/>
    <property type="project" value="TreeGrafter"/>
</dbReference>
<sequence length="244" mass="27273">MLSKLDTSLLLRFVCILALLFNHSTQATFWNWLITNPHGVDFENLGFRQDSPMSSASNHGDRFGHPRDVTKGRLQSATPTSADATESANRSSEPAQQVPCQADRNCPQGFFCDHHYALCRSYRMDRDPCRSDSQCTPGYDCMFGRCTVAFNPGHRGARCNSDRDCLPSLCCARQHGDKTCKPKLKLGHSCFVPDGGLSYWLNELCPCDDGLVCAVTSKVDDSIATIDWLDIWTEQNLLRCVRPQ</sequence>
<organism evidence="11 12">
    <name type="scientific">Trichuris muris</name>
    <name type="common">Mouse whipworm</name>
    <dbReference type="NCBI Taxonomy" id="70415"/>
    <lineage>
        <taxon>Eukaryota</taxon>
        <taxon>Metazoa</taxon>
        <taxon>Ecdysozoa</taxon>
        <taxon>Nematoda</taxon>
        <taxon>Enoplea</taxon>
        <taxon>Dorylaimia</taxon>
        <taxon>Trichinellida</taxon>
        <taxon>Trichuridae</taxon>
        <taxon>Trichuris</taxon>
    </lineage>
</organism>
<evidence type="ECO:0000256" key="1">
    <source>
        <dbReference type="ARBA" id="ARBA00004613"/>
    </source>
</evidence>
<keyword evidence="7" id="KW-1015">Disulfide bond</keyword>
<dbReference type="PANTHER" id="PTHR12113:SF31">
    <property type="entry name" value="DICKKOPF N-TERMINAL CYSTEINE-RICH DOMAIN-CONTAINING PROTEIN"/>
    <property type="match status" value="1"/>
</dbReference>